<dbReference type="InterPro" id="IPR036875">
    <property type="entry name" value="Znf_CCHC_sf"/>
</dbReference>
<dbReference type="GO" id="GO:0008270">
    <property type="term" value="F:zinc ion binding"/>
    <property type="evidence" value="ECO:0007669"/>
    <property type="project" value="UniProtKB-KW"/>
</dbReference>
<dbReference type="OrthoDB" id="6154445at2759"/>
<dbReference type="AlphaFoldDB" id="A0A914ATE0"/>
<keyword evidence="1" id="KW-0862">Zinc</keyword>
<accession>A0A914ATE0</accession>
<dbReference type="SMART" id="SM00343">
    <property type="entry name" value="ZnF_C2HC"/>
    <property type="match status" value="1"/>
</dbReference>
<evidence type="ECO:0000259" key="3">
    <source>
        <dbReference type="PROSITE" id="PS50158"/>
    </source>
</evidence>
<feature type="domain" description="CCHC-type" evidence="3">
    <location>
        <begin position="225"/>
        <end position="240"/>
    </location>
</feature>
<feature type="region of interest" description="Disordered" evidence="2">
    <location>
        <begin position="232"/>
        <end position="255"/>
    </location>
</feature>
<dbReference type="GeneID" id="119736808"/>
<sequence>MLAEKRVTSRLLAATQHTLFFRAVAIFNTLNMSSTPATKEDIQELLAQFSSSQAKILEDKIAEASANFDTKLKSATSVKLTWKREGHKRQYNFNQSVLDHVVEAERKNQSTEVQQELTSIKALLEHRQKLIRLADTSPSGWATVEEYENNELANDSGDDKKITRAEDRAARKLKAASSKKSAGAKRFKTGDYHYQTPAPATTSVAPASQFQFFRGQRFPTSKDICYACGSQGHWRKSCPNISRRQDKSNTPSFST</sequence>
<dbReference type="SUPFAM" id="SSF57756">
    <property type="entry name" value="Retrovirus zinc finger-like domains"/>
    <property type="match status" value="1"/>
</dbReference>
<evidence type="ECO:0000313" key="5">
    <source>
        <dbReference type="Proteomes" id="UP000887568"/>
    </source>
</evidence>
<dbReference type="Proteomes" id="UP000887568">
    <property type="component" value="Unplaced"/>
</dbReference>
<protein>
    <recommendedName>
        <fullName evidence="3">CCHC-type domain-containing protein</fullName>
    </recommendedName>
</protein>
<keyword evidence="5" id="KW-1185">Reference proteome</keyword>
<dbReference type="RefSeq" id="XP_038066749.1">
    <property type="nucleotide sequence ID" value="XM_038210821.1"/>
</dbReference>
<evidence type="ECO:0000256" key="2">
    <source>
        <dbReference type="SAM" id="MobiDB-lite"/>
    </source>
</evidence>
<name>A0A914ATE0_PATMI</name>
<dbReference type="EnsemblMetazoa" id="XM_038210821.1">
    <property type="protein sequence ID" value="XP_038066749.1"/>
    <property type="gene ID" value="LOC119736808"/>
</dbReference>
<organism evidence="4 5">
    <name type="scientific">Patiria miniata</name>
    <name type="common">Bat star</name>
    <name type="synonym">Asterina miniata</name>
    <dbReference type="NCBI Taxonomy" id="46514"/>
    <lineage>
        <taxon>Eukaryota</taxon>
        <taxon>Metazoa</taxon>
        <taxon>Echinodermata</taxon>
        <taxon>Eleutherozoa</taxon>
        <taxon>Asterozoa</taxon>
        <taxon>Asteroidea</taxon>
        <taxon>Valvatacea</taxon>
        <taxon>Valvatida</taxon>
        <taxon>Asterinidae</taxon>
        <taxon>Patiria</taxon>
    </lineage>
</organism>
<keyword evidence="1" id="KW-0479">Metal-binding</keyword>
<evidence type="ECO:0000313" key="4">
    <source>
        <dbReference type="EnsemblMetazoa" id="XP_038066749.1"/>
    </source>
</evidence>
<dbReference type="InterPro" id="IPR001878">
    <property type="entry name" value="Znf_CCHC"/>
</dbReference>
<keyword evidence="1" id="KW-0863">Zinc-finger</keyword>
<evidence type="ECO:0000256" key="1">
    <source>
        <dbReference type="PROSITE-ProRule" id="PRU00047"/>
    </source>
</evidence>
<dbReference type="PROSITE" id="PS50158">
    <property type="entry name" value="ZF_CCHC"/>
    <property type="match status" value="1"/>
</dbReference>
<feature type="region of interest" description="Disordered" evidence="2">
    <location>
        <begin position="172"/>
        <end position="194"/>
    </location>
</feature>
<proteinExistence type="predicted"/>
<dbReference type="Pfam" id="PF00098">
    <property type="entry name" value="zf-CCHC"/>
    <property type="match status" value="1"/>
</dbReference>
<dbReference type="Gene3D" id="4.10.60.10">
    <property type="entry name" value="Zinc finger, CCHC-type"/>
    <property type="match status" value="1"/>
</dbReference>
<reference evidence="4" key="1">
    <citation type="submission" date="2022-11" db="UniProtKB">
        <authorList>
            <consortium name="EnsemblMetazoa"/>
        </authorList>
    </citation>
    <scope>IDENTIFICATION</scope>
</reference>
<dbReference type="GO" id="GO:0003676">
    <property type="term" value="F:nucleic acid binding"/>
    <property type="evidence" value="ECO:0007669"/>
    <property type="project" value="InterPro"/>
</dbReference>